<reference evidence="5" key="1">
    <citation type="submission" date="2020-12" db="EMBL/GenBank/DDBJ databases">
        <title>Desulfobium dissulfuricans gen. nov., sp. nov., a novel mesophilic, sulfate-reducing bacterium isolated from a deep-sea hydrothermal vent.</title>
        <authorList>
            <person name="Hashimoto Y."/>
            <person name="Tame A."/>
            <person name="Sawayama S."/>
            <person name="Miyazaki J."/>
            <person name="Takai K."/>
            <person name="Nakagawa S."/>
        </authorList>
    </citation>
    <scope>NUCLEOTIDE SEQUENCE</scope>
    <source>
        <strain evidence="5">GF1</strain>
    </source>
</reference>
<evidence type="ECO:0000259" key="3">
    <source>
        <dbReference type="Pfam" id="PF03205"/>
    </source>
</evidence>
<keyword evidence="1" id="KW-0547">Nucleotide-binding</keyword>
<organism evidence="5 6">
    <name type="scientific">Desulfolithobacter dissulfuricans</name>
    <dbReference type="NCBI Taxonomy" id="2795293"/>
    <lineage>
        <taxon>Bacteria</taxon>
        <taxon>Pseudomonadati</taxon>
        <taxon>Thermodesulfobacteriota</taxon>
        <taxon>Desulfobulbia</taxon>
        <taxon>Desulfobulbales</taxon>
        <taxon>Desulfobulbaceae</taxon>
        <taxon>Desulfolithobacter</taxon>
    </lineage>
</organism>
<dbReference type="GO" id="GO:0006777">
    <property type="term" value="P:Mo-molybdopterin cofactor biosynthetic process"/>
    <property type="evidence" value="ECO:0007669"/>
    <property type="project" value="UniProtKB-KW"/>
</dbReference>
<evidence type="ECO:0000259" key="4">
    <source>
        <dbReference type="Pfam" id="PF12804"/>
    </source>
</evidence>
<dbReference type="InterPro" id="IPR013482">
    <property type="entry name" value="Molybde_CF_guanTrfase"/>
</dbReference>
<dbReference type="PANTHER" id="PTHR40072:SF1">
    <property type="entry name" value="MOLYBDOPTERIN-GUANINE DINUCLEOTIDE BIOSYNTHESIS ADAPTER PROTEIN"/>
    <property type="match status" value="1"/>
</dbReference>
<dbReference type="Pfam" id="PF03205">
    <property type="entry name" value="MobB"/>
    <property type="match status" value="1"/>
</dbReference>
<dbReference type="NCBIfam" id="TIGR00176">
    <property type="entry name" value="mobB"/>
    <property type="match status" value="1"/>
</dbReference>
<evidence type="ECO:0000256" key="1">
    <source>
        <dbReference type="ARBA" id="ARBA00023134"/>
    </source>
</evidence>
<feature type="domain" description="Molybdopterin-guanine dinucleotide biosynthesis protein B (MobB)" evidence="3">
    <location>
        <begin position="24"/>
        <end position="128"/>
    </location>
</feature>
<dbReference type="Pfam" id="PF12804">
    <property type="entry name" value="NTP_transf_3"/>
    <property type="match status" value="1"/>
</dbReference>
<feature type="domain" description="MobA-like NTP transferase" evidence="4">
    <location>
        <begin position="176"/>
        <end position="319"/>
    </location>
</feature>
<protein>
    <submittedName>
        <fullName evidence="5">Molybdenum cofactor guanylyltransferase</fullName>
    </submittedName>
</protein>
<dbReference type="InterPro" id="IPR004435">
    <property type="entry name" value="MobB_dom"/>
</dbReference>
<dbReference type="GO" id="GO:0016779">
    <property type="term" value="F:nucleotidyltransferase activity"/>
    <property type="evidence" value="ECO:0007669"/>
    <property type="project" value="UniProtKB-KW"/>
</dbReference>
<proteinExistence type="predicted"/>
<dbReference type="KEGG" id="ddu:GF1_22150"/>
<keyword evidence="1" id="KW-0342">GTP-binding</keyword>
<dbReference type="CDD" id="cd02503">
    <property type="entry name" value="MobA"/>
    <property type="match status" value="1"/>
</dbReference>
<dbReference type="InterPro" id="IPR052539">
    <property type="entry name" value="MGD_biosynthesis_adapter"/>
</dbReference>
<name>A0A915U1W6_9BACT</name>
<dbReference type="RefSeq" id="WP_267926579.1">
    <property type="nucleotide sequence ID" value="NZ_AP024233.1"/>
</dbReference>
<gene>
    <name evidence="5" type="primary">mobBA</name>
    <name evidence="5" type="ORF">GF1_22150</name>
</gene>
<dbReference type="Gene3D" id="3.90.550.10">
    <property type="entry name" value="Spore Coat Polysaccharide Biosynthesis Protein SpsA, Chain A"/>
    <property type="match status" value="1"/>
</dbReference>
<evidence type="ECO:0000313" key="6">
    <source>
        <dbReference type="Proteomes" id="UP001063350"/>
    </source>
</evidence>
<dbReference type="InterPro" id="IPR029044">
    <property type="entry name" value="Nucleotide-diphossugar_trans"/>
</dbReference>
<dbReference type="PANTHER" id="PTHR40072">
    <property type="entry name" value="MOLYBDOPTERIN-GUANINE DINUCLEOTIDE BIOSYNTHESIS ADAPTER PROTEIN-RELATED"/>
    <property type="match status" value="1"/>
</dbReference>
<accession>A0A915U1W6</accession>
<sequence>MSVLQTDDRRRQNNVGMSLDQLPVLGICGSSGSGKTTLIEALIPSLLARGLQLVVLKHDAIKVQVDRPGKDSDRFFQAGADVWVLGDLSFCRIHSAGDLHGLLRRLCLRYDLVLVEGHGTTEVPKLWLSGETGAPPARNRGRILETLDREQATPERVLKWIDGWLASQWRRPPVWGCVLIGGRSSRMGQPKHLIKKDGATWVERTVWLLEKCVDQVVISGRGDLPQSLAHLPRIPDAPGLAGPLAGVLSVLRWQPAVSWLITACDQPAIRPEALQWLLDQRCPGTRAILPDLEQDGRVEPLLALYDFRCRPLLEELALGGSLRISMLAGVPGIVTPSPPPALHSCWRNVNTPDELKGLS</sequence>
<keyword evidence="5" id="KW-0808">Transferase</keyword>
<dbReference type="InterPro" id="IPR027417">
    <property type="entry name" value="P-loop_NTPase"/>
</dbReference>
<evidence type="ECO:0000313" key="5">
    <source>
        <dbReference type="EMBL" id="BCO09839.1"/>
    </source>
</evidence>
<dbReference type="SUPFAM" id="SSF52540">
    <property type="entry name" value="P-loop containing nucleoside triphosphate hydrolases"/>
    <property type="match status" value="1"/>
</dbReference>
<dbReference type="Gene3D" id="3.40.50.300">
    <property type="entry name" value="P-loop containing nucleotide triphosphate hydrolases"/>
    <property type="match status" value="1"/>
</dbReference>
<dbReference type="GO" id="GO:0005525">
    <property type="term" value="F:GTP binding"/>
    <property type="evidence" value="ECO:0007669"/>
    <property type="project" value="UniProtKB-KW"/>
</dbReference>
<evidence type="ECO:0000256" key="2">
    <source>
        <dbReference type="ARBA" id="ARBA00023150"/>
    </source>
</evidence>
<dbReference type="Proteomes" id="UP001063350">
    <property type="component" value="Chromosome"/>
</dbReference>
<keyword evidence="2" id="KW-0501">Molybdenum cofactor biosynthesis</keyword>
<dbReference type="EMBL" id="AP024233">
    <property type="protein sequence ID" value="BCO09839.1"/>
    <property type="molecule type" value="Genomic_DNA"/>
</dbReference>
<keyword evidence="6" id="KW-1185">Reference proteome</keyword>
<dbReference type="SUPFAM" id="SSF53448">
    <property type="entry name" value="Nucleotide-diphospho-sugar transferases"/>
    <property type="match status" value="1"/>
</dbReference>
<keyword evidence="5" id="KW-0548">Nucleotidyltransferase</keyword>
<dbReference type="InterPro" id="IPR025877">
    <property type="entry name" value="MobA-like_NTP_Trfase"/>
</dbReference>
<dbReference type="AlphaFoldDB" id="A0A915U1W6"/>